<sequence length="63" mass="6240">MKELNEVDDVSGGDACTNAFELSYGVIGGSLGLIFGPAGGVAGFSAGYSFGAILAEGICYDAN</sequence>
<dbReference type="RefSeq" id="WP_189405095.1">
    <property type="nucleotide sequence ID" value="NZ_BMXP01000003.1"/>
</dbReference>
<evidence type="ECO:0008006" key="3">
    <source>
        <dbReference type="Google" id="ProtNLM"/>
    </source>
</evidence>
<dbReference type="AlphaFoldDB" id="A0A918JIP1"/>
<reference evidence="1" key="1">
    <citation type="journal article" date="2014" name="Int. J. Syst. Evol. Microbiol.">
        <title>Complete genome sequence of Corynebacterium casei LMG S-19264T (=DSM 44701T), isolated from a smear-ripened cheese.</title>
        <authorList>
            <consortium name="US DOE Joint Genome Institute (JGI-PGF)"/>
            <person name="Walter F."/>
            <person name="Albersmeier A."/>
            <person name="Kalinowski J."/>
            <person name="Ruckert C."/>
        </authorList>
    </citation>
    <scope>NUCLEOTIDE SEQUENCE</scope>
    <source>
        <strain evidence="1">KCTC 22164</strain>
    </source>
</reference>
<protein>
    <recommendedName>
        <fullName evidence="3">Bacteriocin</fullName>
    </recommendedName>
</protein>
<dbReference type="EMBL" id="BMXP01000003">
    <property type="protein sequence ID" value="GGW83157.1"/>
    <property type="molecule type" value="Genomic_DNA"/>
</dbReference>
<gene>
    <name evidence="1" type="ORF">GCM10007391_15610</name>
</gene>
<evidence type="ECO:0000313" key="1">
    <source>
        <dbReference type="EMBL" id="GGW83157.1"/>
    </source>
</evidence>
<dbReference type="Proteomes" id="UP000631300">
    <property type="component" value="Unassembled WGS sequence"/>
</dbReference>
<keyword evidence="2" id="KW-1185">Reference proteome</keyword>
<comment type="caution">
    <text evidence="1">The sequence shown here is derived from an EMBL/GenBank/DDBJ whole genome shotgun (WGS) entry which is preliminary data.</text>
</comment>
<reference evidence="1" key="2">
    <citation type="submission" date="2020-09" db="EMBL/GenBank/DDBJ databases">
        <authorList>
            <person name="Sun Q."/>
            <person name="Kim S."/>
        </authorList>
    </citation>
    <scope>NUCLEOTIDE SEQUENCE</scope>
    <source>
        <strain evidence="1">KCTC 22164</strain>
    </source>
</reference>
<name>A0A918JIP1_9ALTE</name>
<organism evidence="1 2">
    <name type="scientific">Alteromonas halophila</name>
    <dbReference type="NCBI Taxonomy" id="516698"/>
    <lineage>
        <taxon>Bacteria</taxon>
        <taxon>Pseudomonadati</taxon>
        <taxon>Pseudomonadota</taxon>
        <taxon>Gammaproteobacteria</taxon>
        <taxon>Alteromonadales</taxon>
        <taxon>Alteromonadaceae</taxon>
        <taxon>Alteromonas/Salinimonas group</taxon>
        <taxon>Alteromonas</taxon>
    </lineage>
</organism>
<accession>A0A918JIP1</accession>
<proteinExistence type="predicted"/>
<evidence type="ECO:0000313" key="2">
    <source>
        <dbReference type="Proteomes" id="UP000631300"/>
    </source>
</evidence>